<keyword evidence="1" id="KW-0560">Oxidoreductase</keyword>
<dbReference type="Proteomes" id="UP000750711">
    <property type="component" value="Unassembled WGS sequence"/>
</dbReference>
<dbReference type="EMBL" id="JAGHQM010001883">
    <property type="protein sequence ID" value="KAH0551610.1"/>
    <property type="molecule type" value="Genomic_DNA"/>
</dbReference>
<dbReference type="InterPro" id="IPR016161">
    <property type="entry name" value="Ald_DH/histidinol_DH"/>
</dbReference>
<dbReference type="GO" id="GO:0004777">
    <property type="term" value="F:succinate-semialdehyde dehydrogenase (NAD+) activity"/>
    <property type="evidence" value="ECO:0007669"/>
    <property type="project" value="TreeGrafter"/>
</dbReference>
<gene>
    <name evidence="3" type="ORF">GP486_007171</name>
</gene>
<sequence>MASTGAETPGDGPQYTVPLWIAGAEVQTGTQFDVINPRTHNAAWRSCGAQKEDAIRAVEAAEAAFPAWSRTKPRQRRDILMRAADILDRRAEELGGYMQKETGSAEFWSTGFNIPTSSEMLRDIAGRISSITGIIPACAEEGMHALVYREPYGVVLGIVPW</sequence>
<reference evidence="3" key="1">
    <citation type="submission" date="2021-03" db="EMBL/GenBank/DDBJ databases">
        <title>Comparative genomics and phylogenomic investigation of the class Geoglossomycetes provide insights into ecological specialization and systematics.</title>
        <authorList>
            <person name="Melie T."/>
            <person name="Pirro S."/>
            <person name="Miller A.N."/>
            <person name="Quandt A."/>
        </authorList>
    </citation>
    <scope>NUCLEOTIDE SEQUENCE</scope>
    <source>
        <strain evidence="3">CAQ_001_2017</strain>
    </source>
</reference>
<proteinExistence type="predicted"/>
<name>A0A9P8L708_9PEZI</name>
<dbReference type="InterPro" id="IPR015590">
    <property type="entry name" value="Aldehyde_DH_dom"/>
</dbReference>
<dbReference type="AlphaFoldDB" id="A0A9P8L708"/>
<dbReference type="PANTHER" id="PTHR43353:SF2">
    <property type="entry name" value="ALDEHYDE DEHYDROGENASE FAMILY PROTEIN (AFU_ORTHOLOGUE AFUA_8G05520)"/>
    <property type="match status" value="1"/>
</dbReference>
<evidence type="ECO:0000256" key="1">
    <source>
        <dbReference type="ARBA" id="ARBA00023002"/>
    </source>
</evidence>
<comment type="caution">
    <text evidence="3">The sequence shown here is derived from an EMBL/GenBank/DDBJ whole genome shotgun (WGS) entry which is preliminary data.</text>
</comment>
<keyword evidence="4" id="KW-1185">Reference proteome</keyword>
<dbReference type="InterPro" id="IPR016162">
    <property type="entry name" value="Ald_DH_N"/>
</dbReference>
<evidence type="ECO:0000313" key="3">
    <source>
        <dbReference type="EMBL" id="KAH0551610.1"/>
    </source>
</evidence>
<evidence type="ECO:0000313" key="4">
    <source>
        <dbReference type="Proteomes" id="UP000750711"/>
    </source>
</evidence>
<dbReference type="Gene3D" id="3.40.605.10">
    <property type="entry name" value="Aldehyde Dehydrogenase, Chain A, domain 1"/>
    <property type="match status" value="1"/>
</dbReference>
<accession>A0A9P8L708</accession>
<dbReference type="Pfam" id="PF00171">
    <property type="entry name" value="Aldedh"/>
    <property type="match status" value="1"/>
</dbReference>
<dbReference type="InterPro" id="IPR050740">
    <property type="entry name" value="Aldehyde_DH_Superfamily"/>
</dbReference>
<protein>
    <recommendedName>
        <fullName evidence="2">Aldehyde dehydrogenase domain-containing protein</fullName>
    </recommendedName>
</protein>
<dbReference type="SUPFAM" id="SSF53720">
    <property type="entry name" value="ALDH-like"/>
    <property type="match status" value="1"/>
</dbReference>
<dbReference type="PANTHER" id="PTHR43353">
    <property type="entry name" value="SUCCINATE-SEMIALDEHYDE DEHYDROGENASE, MITOCHONDRIAL"/>
    <property type="match status" value="1"/>
</dbReference>
<dbReference type="GO" id="GO:0009450">
    <property type="term" value="P:gamma-aminobutyric acid catabolic process"/>
    <property type="evidence" value="ECO:0007669"/>
    <property type="project" value="TreeGrafter"/>
</dbReference>
<feature type="domain" description="Aldehyde dehydrogenase" evidence="2">
    <location>
        <begin position="28"/>
        <end position="161"/>
    </location>
</feature>
<organism evidence="3 4">
    <name type="scientific">Trichoglossum hirsutum</name>
    <dbReference type="NCBI Taxonomy" id="265104"/>
    <lineage>
        <taxon>Eukaryota</taxon>
        <taxon>Fungi</taxon>
        <taxon>Dikarya</taxon>
        <taxon>Ascomycota</taxon>
        <taxon>Pezizomycotina</taxon>
        <taxon>Geoglossomycetes</taxon>
        <taxon>Geoglossales</taxon>
        <taxon>Geoglossaceae</taxon>
        <taxon>Trichoglossum</taxon>
    </lineage>
</organism>
<evidence type="ECO:0000259" key="2">
    <source>
        <dbReference type="Pfam" id="PF00171"/>
    </source>
</evidence>